<evidence type="ECO:0000259" key="8">
    <source>
        <dbReference type="Pfam" id="PF23774"/>
    </source>
</evidence>
<reference evidence="9" key="2">
    <citation type="submission" date="2020-05" db="EMBL/GenBank/DDBJ databases">
        <authorList>
            <person name="Kim H.-S."/>
            <person name="Proctor R.H."/>
            <person name="Brown D.W."/>
        </authorList>
    </citation>
    <scope>NUCLEOTIDE SEQUENCE</scope>
    <source>
        <strain evidence="9">NRRL 20472</strain>
    </source>
</reference>
<evidence type="ECO:0000256" key="4">
    <source>
        <dbReference type="ARBA" id="ARBA00023015"/>
    </source>
</evidence>
<keyword evidence="6" id="KW-0539">Nucleus</keyword>
<dbReference type="GO" id="GO:0003712">
    <property type="term" value="F:transcription coregulator activity"/>
    <property type="evidence" value="ECO:0007669"/>
    <property type="project" value="InterPro"/>
</dbReference>
<dbReference type="SUPFAM" id="SSF50978">
    <property type="entry name" value="WD40 repeat-like"/>
    <property type="match status" value="1"/>
</dbReference>
<feature type="compositionally biased region" description="Basic and acidic residues" evidence="7">
    <location>
        <begin position="471"/>
        <end position="482"/>
    </location>
</feature>
<name>A0A8H4T2R4_9HYPO</name>
<dbReference type="InterPro" id="IPR056421">
    <property type="entry name" value="TPR_GEMI5"/>
</dbReference>
<dbReference type="Proteomes" id="UP000622797">
    <property type="component" value="Unassembled WGS sequence"/>
</dbReference>
<feature type="region of interest" description="Disordered" evidence="7">
    <location>
        <begin position="446"/>
        <end position="482"/>
    </location>
</feature>
<keyword evidence="5" id="KW-0804">Transcription</keyword>
<dbReference type="PANTHER" id="PTHR15528:SF11">
    <property type="entry name" value="FI18188P1"/>
    <property type="match status" value="1"/>
</dbReference>
<evidence type="ECO:0000256" key="3">
    <source>
        <dbReference type="ARBA" id="ARBA00022884"/>
    </source>
</evidence>
<feature type="compositionally biased region" description="Low complexity" evidence="7">
    <location>
        <begin position="346"/>
        <end position="360"/>
    </location>
</feature>
<dbReference type="GO" id="GO:0045944">
    <property type="term" value="P:positive regulation of transcription by RNA polymerase II"/>
    <property type="evidence" value="ECO:0007669"/>
    <property type="project" value="TreeGrafter"/>
</dbReference>
<comment type="subcellular location">
    <subcellularLocation>
        <location evidence="1">Nucleus</location>
    </subcellularLocation>
</comment>
<feature type="compositionally biased region" description="Low complexity" evidence="7">
    <location>
        <begin position="946"/>
        <end position="958"/>
    </location>
</feature>
<feature type="compositionally biased region" description="Polar residues" evidence="7">
    <location>
        <begin position="1300"/>
        <end position="1311"/>
    </location>
</feature>
<dbReference type="InterPro" id="IPR036322">
    <property type="entry name" value="WD40_repeat_dom_sf"/>
</dbReference>
<keyword evidence="3" id="KW-0694">RNA-binding</keyword>
<feature type="region of interest" description="Disordered" evidence="7">
    <location>
        <begin position="919"/>
        <end position="1266"/>
    </location>
</feature>
<feature type="compositionally biased region" description="Low complexity" evidence="7">
    <location>
        <begin position="379"/>
        <end position="398"/>
    </location>
</feature>
<feature type="domain" description="Gem-associated protein 5 TPR" evidence="8">
    <location>
        <begin position="524"/>
        <end position="678"/>
    </location>
</feature>
<feature type="compositionally biased region" description="Polar residues" evidence="7">
    <location>
        <begin position="926"/>
        <end position="935"/>
    </location>
</feature>
<protein>
    <recommendedName>
        <fullName evidence="8">Gem-associated protein 5 TPR domain-containing protein</fullName>
    </recommendedName>
</protein>
<feature type="compositionally biased region" description="Basic residues" evidence="7">
    <location>
        <begin position="982"/>
        <end position="1002"/>
    </location>
</feature>
<dbReference type="PANTHER" id="PTHR15528">
    <property type="entry name" value="PEROXISOME PROLIFERATOR ACTIVATED RECEPTOR GAMMA COACTIVATOR 1 PGC-1 -RELATED"/>
    <property type="match status" value="1"/>
</dbReference>
<keyword evidence="4" id="KW-0805">Transcription regulation</keyword>
<evidence type="ECO:0000256" key="5">
    <source>
        <dbReference type="ARBA" id="ARBA00023163"/>
    </source>
</evidence>
<feature type="compositionally biased region" description="Basic and acidic residues" evidence="7">
    <location>
        <begin position="1233"/>
        <end position="1243"/>
    </location>
</feature>
<dbReference type="EMBL" id="JABEXW010000977">
    <property type="protein sequence ID" value="KAF4950244.1"/>
    <property type="molecule type" value="Genomic_DNA"/>
</dbReference>
<accession>A0A8H4T2R4</accession>
<evidence type="ECO:0000256" key="2">
    <source>
        <dbReference type="ARBA" id="ARBA00022553"/>
    </source>
</evidence>
<dbReference type="Pfam" id="PF23774">
    <property type="entry name" value="TPR_GEMI5"/>
    <property type="match status" value="1"/>
</dbReference>
<feature type="compositionally biased region" description="Pro residues" evidence="7">
    <location>
        <begin position="1383"/>
        <end position="1392"/>
    </location>
</feature>
<evidence type="ECO:0000256" key="7">
    <source>
        <dbReference type="SAM" id="MobiDB-lite"/>
    </source>
</evidence>
<evidence type="ECO:0000256" key="1">
    <source>
        <dbReference type="ARBA" id="ARBA00004123"/>
    </source>
</evidence>
<feature type="region of interest" description="Disordered" evidence="7">
    <location>
        <begin position="1297"/>
        <end position="1417"/>
    </location>
</feature>
<evidence type="ECO:0000313" key="10">
    <source>
        <dbReference type="Proteomes" id="UP000622797"/>
    </source>
</evidence>
<feature type="compositionally biased region" description="Basic and acidic residues" evidence="7">
    <location>
        <begin position="1006"/>
        <end position="1019"/>
    </location>
</feature>
<keyword evidence="10" id="KW-1185">Reference proteome</keyword>
<feature type="compositionally biased region" description="Basic and acidic residues" evidence="7">
    <location>
        <begin position="1366"/>
        <end position="1375"/>
    </location>
</feature>
<dbReference type="OrthoDB" id="7326421at2759"/>
<evidence type="ECO:0000256" key="6">
    <source>
        <dbReference type="ARBA" id="ARBA00023242"/>
    </source>
</evidence>
<feature type="compositionally biased region" description="Polar residues" evidence="7">
    <location>
        <begin position="1135"/>
        <end position="1144"/>
    </location>
</feature>
<sequence>MSKTSQVPDSTTMPHVTDLKYFDPCTATASMFLYAQGSTIVCCHHDTLTIERRFTRHADEVQLLAVDNQSEAGGGRFAVSYDAGQTVIVWDIMTGDEISGFAYYDHLTAVAWMKNGNIAFGTTKGRIVMFEPSTSEHVSARTIDQVAVTALAPSSDCRTFAIGYQNGSLFVATLQPSFTILHNLTTSRGPSPIVNLAWHASSRQKSNMLAVQMRDGDLRVWSVAKKYSADDPAKMVRNLRKAETSMDGPNWMGWSKNGRIIQYSDSQTQSWDVRTKHVTHDPIPTLDLVRGLAVYGPGATLFTLGANNTVQQFDLNSPAIMVANVQHPASLLPPSPPASEETGDRSATSATTIASETSSIPLDMNISENDEDHLSPFGRSPESSRSGLSSLSKSSAGSPQPPGRYPGSMRSRGLSENTFISAGTSIGSSTISNGVHGNTRDMDNYSMGYSVGTTSVPSMASSRSRRRPFRPRNEVPRNPDHNKVHDLFKFTRARLSDIPYKHAMGANSVRLTNDDLRRQVLNTIFGWNKEVEDLIRDEMSRHPQGSASRILLAKWLGDIDPNIMNANFENMTSSDWMLLALSGIGGHASQQKLGHTYVQGLLEAGDVHAAVTIMLGMGDHNDAIEVYIFHKRYMEALILTCLSAPSVWERQAAIIRKWGEWAVQHGQHQLAIRCFACTDQESTESWTSPSAAQLNFQTMTPSIPEIMSPPLSPPGVQRGPQCSISKTSALKLITSFGDQTQKSKFFAGDGGQTPIAAGVTPIADSAGSPALFHASNNGATTAFLRPSNNIRFNTPVSARGRRRLPSISEIPSDLNRDALRSAELTAAPYDYEPRSGYARTPSVNDNMMMGTALQRAATASPMMMREHAHHVVQPSEGDCPPPPDQTIMLKMQQASRNHRNGSRDHIPLGVNLQLQPQPAHEDIASPEQSVTSSTRYHWPTRRRGPASVTSSVTSASSAGRSLRHEAVRNREDYIHSLDAAKHYSKRQRSRQRSHSRTRHASRSRPGSRERTACSRESSGERGCVSARNWPKAKRPPTSPIPMSPEDLLNLSTPRHGQVGELNTVRKVGGSTAKPKSRNSSRGNRRRSPDGRSRPPALTLRGRSQGREGSDSEDGEDYRAATAGQEEVRNKHSRSASRGLNSPALSKQDLPENRRRANTKAANFDGSTSVYDRAASTEHAGDLKHMKDERQRKKEQAARELEERRMSLAKRAQKPSIPHPNEFSPALAVTVETAEPKPLPDDIPPRGATEPLQRNMYARNGPVIRPPATPKAMRVIIKGHHGQSGSTPKPEVAMIPADLSQIHSPEASLQQSPEREEPFVEPSLTLLPSTVYQPPARPPIPRSMSAPVPDEPGQRPARFGRKNSVGRIDEVVPGERRRSRKDPMPPPPDPAPPVLKELRHLALPPPPPPAPLQYAQRP</sequence>
<reference evidence="9" key="1">
    <citation type="journal article" date="2020" name="BMC Genomics">
        <title>Correction to: Identification and distribution of gene clusters required for synthesis of sphingolipid metabolism inhibitors in diverse species of the filamentous fungus Fusarium.</title>
        <authorList>
            <person name="Kim H.S."/>
            <person name="Lohmar J.M."/>
            <person name="Busman M."/>
            <person name="Brown D.W."/>
            <person name="Naumann T.A."/>
            <person name="Divon H.H."/>
            <person name="Lysoe E."/>
            <person name="Uhlig S."/>
            <person name="Proctor R.H."/>
        </authorList>
    </citation>
    <scope>NUCLEOTIDE SEQUENCE</scope>
    <source>
        <strain evidence="9">NRRL 20472</strain>
    </source>
</reference>
<proteinExistence type="predicted"/>
<dbReference type="GO" id="GO:0003723">
    <property type="term" value="F:RNA binding"/>
    <property type="evidence" value="ECO:0007669"/>
    <property type="project" value="UniProtKB-KW"/>
</dbReference>
<keyword evidence="2" id="KW-0597">Phosphoprotein</keyword>
<comment type="caution">
    <text evidence="9">The sequence shown here is derived from an EMBL/GenBank/DDBJ whole genome shotgun (WGS) entry which is preliminary data.</text>
</comment>
<dbReference type="InterPro" id="IPR015943">
    <property type="entry name" value="WD40/YVTN_repeat-like_dom_sf"/>
</dbReference>
<evidence type="ECO:0000313" key="9">
    <source>
        <dbReference type="EMBL" id="KAF4950244.1"/>
    </source>
</evidence>
<feature type="compositionally biased region" description="Basic residues" evidence="7">
    <location>
        <begin position="1074"/>
        <end position="1085"/>
    </location>
</feature>
<feature type="region of interest" description="Disordered" evidence="7">
    <location>
        <begin position="328"/>
        <end position="413"/>
    </location>
</feature>
<dbReference type="GO" id="GO:0005634">
    <property type="term" value="C:nucleus"/>
    <property type="evidence" value="ECO:0007669"/>
    <property type="project" value="UniProtKB-SubCell"/>
</dbReference>
<gene>
    <name evidence="9" type="ORF">FSARC_13261</name>
</gene>
<organism evidence="9 10">
    <name type="scientific">Fusarium sarcochroum</name>
    <dbReference type="NCBI Taxonomy" id="1208366"/>
    <lineage>
        <taxon>Eukaryota</taxon>
        <taxon>Fungi</taxon>
        <taxon>Dikarya</taxon>
        <taxon>Ascomycota</taxon>
        <taxon>Pezizomycotina</taxon>
        <taxon>Sordariomycetes</taxon>
        <taxon>Hypocreomycetidae</taxon>
        <taxon>Hypocreales</taxon>
        <taxon>Nectriaceae</taxon>
        <taxon>Fusarium</taxon>
        <taxon>Fusarium lateritium species complex</taxon>
    </lineage>
</organism>
<feature type="compositionally biased region" description="Basic and acidic residues" evidence="7">
    <location>
        <begin position="1174"/>
        <end position="1205"/>
    </location>
</feature>
<dbReference type="InterPro" id="IPR034605">
    <property type="entry name" value="PGC-1"/>
</dbReference>
<dbReference type="Gene3D" id="2.130.10.10">
    <property type="entry name" value="YVTN repeat-like/Quinoprotein amine dehydrogenase"/>
    <property type="match status" value="2"/>
</dbReference>
<dbReference type="FunFam" id="2.130.10.10:FF:000577">
    <property type="entry name" value="WD domain G-beta repeat protein"/>
    <property type="match status" value="1"/>
</dbReference>
<feature type="compositionally biased region" description="Basic and acidic residues" evidence="7">
    <location>
        <begin position="962"/>
        <end position="981"/>
    </location>
</feature>